<protein>
    <submittedName>
        <fullName evidence="5">Acetylornithine/succinyldiaminopimelate/putresci ne aminotransferase</fullName>
    </submittedName>
</protein>
<evidence type="ECO:0000313" key="5">
    <source>
        <dbReference type="EMBL" id="MBB3206084.1"/>
    </source>
</evidence>
<dbReference type="InterPro" id="IPR015422">
    <property type="entry name" value="PyrdxlP-dep_Trfase_small"/>
</dbReference>
<proteinExistence type="predicted"/>
<dbReference type="GO" id="GO:0008483">
    <property type="term" value="F:transaminase activity"/>
    <property type="evidence" value="ECO:0007669"/>
    <property type="project" value="UniProtKB-KW"/>
</dbReference>
<dbReference type="InterPro" id="IPR050103">
    <property type="entry name" value="Class-III_PLP-dep_AT"/>
</dbReference>
<dbReference type="AlphaFoldDB" id="A0A7W5DWY9"/>
<evidence type="ECO:0000256" key="1">
    <source>
        <dbReference type="ARBA" id="ARBA00001933"/>
    </source>
</evidence>
<dbReference type="SUPFAM" id="SSF53383">
    <property type="entry name" value="PLP-dependent transferases"/>
    <property type="match status" value="2"/>
</dbReference>
<keyword evidence="2 5" id="KW-0032">Aminotransferase</keyword>
<dbReference type="Pfam" id="PF00202">
    <property type="entry name" value="Aminotran_3"/>
    <property type="match status" value="1"/>
</dbReference>
<dbReference type="GO" id="GO:0042802">
    <property type="term" value="F:identical protein binding"/>
    <property type="evidence" value="ECO:0007669"/>
    <property type="project" value="TreeGrafter"/>
</dbReference>
<name>A0A7W5DWY9_9BACT</name>
<evidence type="ECO:0000256" key="4">
    <source>
        <dbReference type="ARBA" id="ARBA00022898"/>
    </source>
</evidence>
<dbReference type="PANTHER" id="PTHR11986">
    <property type="entry name" value="AMINOTRANSFERASE CLASS III"/>
    <property type="match status" value="1"/>
</dbReference>
<sequence length="712" mass="78272">MTMDTASQYNFLSNGFGAGDVERLKTHVRERVPFYVRMQISSFEARAACLLHALVNGNRPDPQAFHAFFCSSTSESISGALKVVRHNHFVRRPNQPLVTAVYDPTHWLQQMFDPFSFGVDEALVPGLVYFDDFDRFCAYAREQSPSSLLIRYADQISSDSLNDVIRHAAENEIFTILDESTTDLSAGGPVASRLKCLPNVIAFGENLADHKIPAGCFLMSKPIFKVWDNVKDYNLHSNTWGGNSASLSTMLTYLQSTPGFADLPRSVADSMQQAVESHPAATKLYETHCSPKMATMLNISGLNKNIRSAYGARITTATRRGDESVIDASGTYGVNLHGHNPADVVDAVMNDHDENHDYWADLQTRVQEKTGFAHVIPAVSGATSTEAALTMALLASAPKKKIVALKGGFGGKTLISLIATSRDRFKIPFGPLYPHIHYVDPFGDQGKKELLDLLATDDVAVVILETVQGEGGVKACPQEFLDFLVTQKKEHGFFIAIDEIQTGMYRTGRFLNHQGKIAETDIVLMGKAMSDNVFPVSATLVTDQVYQRASETNAAAVERYANMYRCQFGAHMALHAIEAGETLGLADHAKVAGEHFLKRLRAKSGDLKFVKEVRGEGLMIGIEFEESKLPRLLRGSFGGLIASRCVNDARQPVLVAFNPDKPFLIRFVPPLCITIDEIDAVIDTFVRALRSGFVGLLKPIVVNTVNSKIGRF</sequence>
<accession>A0A7W5DWY9</accession>
<evidence type="ECO:0000256" key="2">
    <source>
        <dbReference type="ARBA" id="ARBA00022576"/>
    </source>
</evidence>
<reference evidence="5 6" key="1">
    <citation type="submission" date="2020-08" db="EMBL/GenBank/DDBJ databases">
        <title>Genomic Encyclopedia of Type Strains, Phase III (KMG-III): the genomes of soil and plant-associated and newly described type strains.</title>
        <authorList>
            <person name="Whitman W."/>
        </authorList>
    </citation>
    <scope>NUCLEOTIDE SEQUENCE [LARGE SCALE GENOMIC DNA]</scope>
    <source>
        <strain evidence="5 6">CECT 8075</strain>
    </source>
</reference>
<dbReference type="PANTHER" id="PTHR11986:SF79">
    <property type="entry name" value="ACETYLORNITHINE AMINOTRANSFERASE, MITOCHONDRIAL"/>
    <property type="match status" value="1"/>
</dbReference>
<comment type="caution">
    <text evidence="5">The sequence shown here is derived from an EMBL/GenBank/DDBJ whole genome shotgun (WGS) entry which is preliminary data.</text>
</comment>
<gene>
    <name evidence="5" type="ORF">FHS27_001892</name>
</gene>
<dbReference type="InterPro" id="IPR015421">
    <property type="entry name" value="PyrdxlP-dep_Trfase_major"/>
</dbReference>
<evidence type="ECO:0000256" key="3">
    <source>
        <dbReference type="ARBA" id="ARBA00022679"/>
    </source>
</evidence>
<keyword evidence="3 5" id="KW-0808">Transferase</keyword>
<dbReference type="Gene3D" id="3.40.640.10">
    <property type="entry name" value="Type I PLP-dependent aspartate aminotransferase-like (Major domain)"/>
    <property type="match status" value="2"/>
</dbReference>
<organism evidence="5 6">
    <name type="scientific">Aporhodopirellula rubra</name>
    <dbReference type="NCBI Taxonomy" id="980271"/>
    <lineage>
        <taxon>Bacteria</taxon>
        <taxon>Pseudomonadati</taxon>
        <taxon>Planctomycetota</taxon>
        <taxon>Planctomycetia</taxon>
        <taxon>Pirellulales</taxon>
        <taxon>Pirellulaceae</taxon>
        <taxon>Aporhodopirellula</taxon>
    </lineage>
</organism>
<dbReference type="InterPro" id="IPR005814">
    <property type="entry name" value="Aminotrans_3"/>
</dbReference>
<keyword evidence="4" id="KW-0663">Pyridoxal phosphate</keyword>
<evidence type="ECO:0000313" key="6">
    <source>
        <dbReference type="Proteomes" id="UP000536179"/>
    </source>
</evidence>
<comment type="cofactor">
    <cofactor evidence="1">
        <name>pyridoxal 5'-phosphate</name>
        <dbReference type="ChEBI" id="CHEBI:597326"/>
    </cofactor>
</comment>
<dbReference type="RefSeq" id="WP_184304298.1">
    <property type="nucleotide sequence ID" value="NZ_JACHXU010000005.1"/>
</dbReference>
<dbReference type="Gene3D" id="3.90.1150.10">
    <property type="entry name" value="Aspartate Aminotransferase, domain 1"/>
    <property type="match status" value="1"/>
</dbReference>
<dbReference type="GO" id="GO:0030170">
    <property type="term" value="F:pyridoxal phosphate binding"/>
    <property type="evidence" value="ECO:0007669"/>
    <property type="project" value="InterPro"/>
</dbReference>
<dbReference type="InterPro" id="IPR015424">
    <property type="entry name" value="PyrdxlP-dep_Trfase"/>
</dbReference>
<keyword evidence="6" id="KW-1185">Reference proteome</keyword>
<dbReference type="EMBL" id="JACHXU010000005">
    <property type="protein sequence ID" value="MBB3206084.1"/>
    <property type="molecule type" value="Genomic_DNA"/>
</dbReference>
<dbReference type="Proteomes" id="UP000536179">
    <property type="component" value="Unassembled WGS sequence"/>
</dbReference>